<reference evidence="2" key="1">
    <citation type="submission" date="2020-01" db="EMBL/GenBank/DDBJ databases">
        <title>Sphingomonas sp. strain CSW-10.</title>
        <authorList>
            <person name="Chen W.-M."/>
        </authorList>
    </citation>
    <scope>NUCLEOTIDE SEQUENCE [LARGE SCALE GENOMIC DNA]</scope>
    <source>
        <strain evidence="2">NST-5</strain>
    </source>
</reference>
<keyword evidence="2" id="KW-1185">Reference proteome</keyword>
<evidence type="ECO:0000313" key="1">
    <source>
        <dbReference type="EMBL" id="NBL64776.1"/>
    </source>
</evidence>
<gene>
    <name evidence="1" type="ORF">GV828_06125</name>
</gene>
<evidence type="ECO:0000313" key="2">
    <source>
        <dbReference type="Proteomes" id="UP000798602"/>
    </source>
</evidence>
<sequence>MTKLKSLKDFQKENPELKTNGIQNLVGGTHGLSDNFEIDLKKNTSTSQKKGFLWFWKILATNRMLT</sequence>
<accession>A0ABW9Z7C4</accession>
<dbReference type="Proteomes" id="UP000798602">
    <property type="component" value="Unassembled WGS sequence"/>
</dbReference>
<comment type="caution">
    <text evidence="1">The sequence shown here is derived from an EMBL/GenBank/DDBJ whole genome shotgun (WGS) entry which is preliminary data.</text>
</comment>
<name>A0ABW9Z7C4_9FLAO</name>
<organism evidence="1 2">
    <name type="scientific">Flavobacterium ichthyis</name>
    <dbReference type="NCBI Taxonomy" id="2698827"/>
    <lineage>
        <taxon>Bacteria</taxon>
        <taxon>Pseudomonadati</taxon>
        <taxon>Bacteroidota</taxon>
        <taxon>Flavobacteriia</taxon>
        <taxon>Flavobacteriales</taxon>
        <taxon>Flavobacteriaceae</taxon>
        <taxon>Flavobacterium</taxon>
    </lineage>
</organism>
<proteinExistence type="predicted"/>
<evidence type="ECO:0008006" key="3">
    <source>
        <dbReference type="Google" id="ProtNLM"/>
    </source>
</evidence>
<dbReference type="EMBL" id="JAABLM010000006">
    <property type="protein sequence ID" value="NBL64776.1"/>
    <property type="molecule type" value="Genomic_DNA"/>
</dbReference>
<protein>
    <recommendedName>
        <fullName evidence="3">Bacteriocin</fullName>
    </recommendedName>
</protein>